<sequence>MTEQSNIPLFHRRATLRQPEAAVAAGLASTEHPTSPISVTHVHRTHEHVRFLPALFDFPSRSFSCRRLLGFACFNNCVIKSQLRTISNLKVCAY</sequence>
<name>A0A444Y3M2_ARAHY</name>
<gene>
    <name evidence="1" type="ORF">Ahy_B08g092228</name>
</gene>
<keyword evidence="2" id="KW-1185">Reference proteome</keyword>
<organism evidence="1 2">
    <name type="scientific">Arachis hypogaea</name>
    <name type="common">Peanut</name>
    <dbReference type="NCBI Taxonomy" id="3818"/>
    <lineage>
        <taxon>Eukaryota</taxon>
        <taxon>Viridiplantae</taxon>
        <taxon>Streptophyta</taxon>
        <taxon>Embryophyta</taxon>
        <taxon>Tracheophyta</taxon>
        <taxon>Spermatophyta</taxon>
        <taxon>Magnoliopsida</taxon>
        <taxon>eudicotyledons</taxon>
        <taxon>Gunneridae</taxon>
        <taxon>Pentapetalae</taxon>
        <taxon>rosids</taxon>
        <taxon>fabids</taxon>
        <taxon>Fabales</taxon>
        <taxon>Fabaceae</taxon>
        <taxon>Papilionoideae</taxon>
        <taxon>50 kb inversion clade</taxon>
        <taxon>dalbergioids sensu lato</taxon>
        <taxon>Dalbergieae</taxon>
        <taxon>Pterocarpus clade</taxon>
        <taxon>Arachis</taxon>
    </lineage>
</organism>
<accession>A0A444Y3M2</accession>
<reference evidence="1 2" key="1">
    <citation type="submission" date="2019-01" db="EMBL/GenBank/DDBJ databases">
        <title>Sequencing of cultivated peanut Arachis hypogaea provides insights into genome evolution and oil improvement.</title>
        <authorList>
            <person name="Chen X."/>
        </authorList>
    </citation>
    <scope>NUCLEOTIDE SEQUENCE [LARGE SCALE GENOMIC DNA]</scope>
    <source>
        <strain evidence="2">cv. Fuhuasheng</strain>
        <tissue evidence="1">Leaves</tissue>
    </source>
</reference>
<comment type="caution">
    <text evidence="1">The sequence shown here is derived from an EMBL/GenBank/DDBJ whole genome shotgun (WGS) entry which is preliminary data.</text>
</comment>
<dbReference type="EMBL" id="SDMP01000018">
    <property type="protein sequence ID" value="RYQ96466.1"/>
    <property type="molecule type" value="Genomic_DNA"/>
</dbReference>
<evidence type="ECO:0000313" key="2">
    <source>
        <dbReference type="Proteomes" id="UP000289738"/>
    </source>
</evidence>
<protein>
    <submittedName>
        <fullName evidence="1">Uncharacterized protein</fullName>
    </submittedName>
</protein>
<dbReference type="AlphaFoldDB" id="A0A444Y3M2"/>
<dbReference type="Proteomes" id="UP000289738">
    <property type="component" value="Chromosome B08"/>
</dbReference>
<proteinExistence type="predicted"/>
<evidence type="ECO:0000313" key="1">
    <source>
        <dbReference type="EMBL" id="RYQ96466.1"/>
    </source>
</evidence>